<dbReference type="Pfam" id="PF21077">
    <property type="entry name" value="GDH_ACT3"/>
    <property type="match status" value="1"/>
</dbReference>
<dbReference type="Pfam" id="PF21074">
    <property type="entry name" value="GDH_C"/>
    <property type="match status" value="1"/>
</dbReference>
<sequence>MQTKLDEAKAELLERAARVAENSPVGGHLPTGTTDEDTPRTPDTPDSETVLSFLQRYYLHTAPEDLTGRDPIDVYGAALSHYRLGETRPQGTANVRVHTPTVEENGWTCTHSVVEVVTDDMPFLVDSVTNELTRQGRGIHVVIHPQVVVRRDLTGKLIEILTVPPAAQDLPHDAHTESWIHVEIDRETDRSDLKQITNDLLRVLSDVREAVEDWEKMRDAALRMADELPAEPVATDLRDSEIEEARELLRWLAADHFTFLGYREYQLREDDSLAAVPGTGLGILRSDPHHAGEEGHPVSPSFERLPADARAKAREHNLLVLTKANSRATVHRPSYLDYIGVKKFDADGNVVGERRFLGLFSSAAYTESVRRVPVIRRKVDEVLERAGFSPNSHDGRDLLQILETYPRDELFQTPADELESIATSVLYLQERRRLRLYLRQDEYGRYYSALVYLPRDRYTTGVRLRIIDILKEELDGISVDFTAWNTESILSRLHFVVRVPQGTELPQLSDSDKERIEARLVEAARSWADGFAEALNAELGEERAAELIRHYGNAFPEGYKADHTPRSAVADLVHIEKLAEDQDHDFALSLYEPVGAAPEERRFKIYRKGDAISLSAVLPVLTRLGVEVTDERPYELRCADRSVAWIYDFGLRMPTSQNGGDYHGDDGRERFQEAFAATWTGKAENDGFNALVLSAGLGWRQAMVLRAYAKYLRQAGSTFSQDYMEDTLRHNVHTTRLLVSLFEARMSPDRQRAGHELVDALLEELDAALDQVASLDEDRILRSFLTVIKATLRTNFFQEAAGGKPHDYVSMKFDPQAIPDLPAPRPAFEIWVYSPRVEGVHLRFGKVARGGLRWSDRREDFRTEILGLVKAQMVKNTVIVPVGAKGGFVAKQLPDPSVDRDAWLAEGIGSYKTFISALLDITDNMVAGEVVPPADVVRHDEDDTYLVVAADKGTATFSDIANGVAESYNFWLGDAFASGGSAGYDHKGMGITARGAWESVKRHFRELDLDTQSEDFTVVGIGDMSGDVFGNGMLLSEHIRLVAAFDHRHIFIDPKPDAATSYAERRRVFELPRSSWADYNADLISTGGGVFPRTAKSIPVNAHIREALGIEDKVTKMTPADLMRAILQAPVDLLWNGGIGTYVKASTETHADVGDKANDPIRVDGADLRVKVVGEGGNLGLTQLGRIEFALHGGKINTDAIDNSAGVDTSDHEVNIKILLNGLVTEGDMTVKQRNKLLAEMTDEVGRLVLRNNYAQNTAIANALAQSKDMLHAQQRFMKHLVREGHLDRALEFLPTDRQIRERLAQGQGLTGPETAVLLAYTKITVADELLHTDLPDDPYLRTLLHAYFPTALRDQFSEHIDSHPLHREITTTVLVNDTVNTGGTTYLHRLREETGASLEEIVRAQTVARAIFRSGVVWDGVEALDNRVEAAVQTRIRLHSRRLVERGTRWLLNNRPQPLQLAETVEFFGDRVELVWSQLPKLLRGADLEWYQKIYDELTGAGVPDELATRVAGFSSAFPALDIVSVADRMGRDPMDVAEVYYDLADRLHITQLMDRIIELPRADRWQSMARASIREDLYAAHSALTADVLAVGNGTSTPEQRFKAWEEKNSAILGRARVTLEEIQGSDSFDLANLSVAMRTMRTLLRQHS</sequence>
<evidence type="ECO:0000259" key="3">
    <source>
        <dbReference type="Pfam" id="PF21074"/>
    </source>
</evidence>
<feature type="domain" description="NAD-glutamate dehydrogenase ACT2" evidence="5">
    <location>
        <begin position="435"/>
        <end position="527"/>
    </location>
</feature>
<dbReference type="InterPro" id="IPR048381">
    <property type="entry name" value="GDH_C"/>
</dbReference>
<dbReference type="Pfam" id="PF21076">
    <property type="entry name" value="GDH_ACT2"/>
    <property type="match status" value="1"/>
</dbReference>
<dbReference type="InterPro" id="IPR049059">
    <property type="entry name" value="NAD_Glu_DH_HM1"/>
</dbReference>
<evidence type="ECO:0000313" key="8">
    <source>
        <dbReference type="Proteomes" id="UP000054375"/>
    </source>
</evidence>
<dbReference type="GO" id="GO:0006538">
    <property type="term" value="P:L-glutamate catabolic process"/>
    <property type="evidence" value="ECO:0007669"/>
    <property type="project" value="InterPro"/>
</dbReference>
<dbReference type="PANTHER" id="PTHR43403:SF1">
    <property type="entry name" value="NAD-SPECIFIC GLUTAMATE DEHYDROGENASE"/>
    <property type="match status" value="1"/>
</dbReference>
<feature type="domain" description="NAD-glutamate dehydrogenase catalytic" evidence="2">
    <location>
        <begin position="765"/>
        <end position="1262"/>
    </location>
</feature>
<dbReference type="SUPFAM" id="SSF53223">
    <property type="entry name" value="Aminoacid dehydrogenase-like, N-terminal domain"/>
    <property type="match status" value="1"/>
</dbReference>
<dbReference type="Pfam" id="PF05088">
    <property type="entry name" value="Bac_GDH_CD"/>
    <property type="match status" value="1"/>
</dbReference>
<feature type="domain" description="NAD-specific glutamate dehydrogenase C-terminal" evidence="3">
    <location>
        <begin position="1307"/>
        <end position="1644"/>
    </location>
</feature>
<dbReference type="Pfam" id="PF21075">
    <property type="entry name" value="GDH_ACT1"/>
    <property type="match status" value="1"/>
</dbReference>
<dbReference type="InterPro" id="IPR036291">
    <property type="entry name" value="NAD(P)-bd_dom_sf"/>
</dbReference>
<dbReference type="InterPro" id="IPR049058">
    <property type="entry name" value="NAD_Glu_DH_HM2"/>
</dbReference>
<feature type="region of interest" description="Disordered" evidence="1">
    <location>
        <begin position="16"/>
        <end position="46"/>
    </location>
</feature>
<comment type="caution">
    <text evidence="7">The sequence shown here is derived from an EMBL/GenBank/DDBJ whole genome shotgun (WGS) entry which is preliminary data.</text>
</comment>
<dbReference type="GO" id="GO:0004069">
    <property type="term" value="F:L-aspartate:2-oxoglutarate aminotransferase activity"/>
    <property type="evidence" value="ECO:0007669"/>
    <property type="project" value="InterPro"/>
</dbReference>
<dbReference type="Pfam" id="PF21078">
    <property type="entry name" value="GDH_HM3"/>
    <property type="match status" value="1"/>
</dbReference>
<protein>
    <submittedName>
        <fullName evidence="7">NAD-glutamate dehydrogenase</fullName>
    </submittedName>
</protein>
<dbReference type="GO" id="GO:0004352">
    <property type="term" value="F:glutamate dehydrogenase (NAD+) activity"/>
    <property type="evidence" value="ECO:0007669"/>
    <property type="project" value="InterPro"/>
</dbReference>
<reference evidence="7 8" key="1">
    <citation type="submission" date="2015-10" db="EMBL/GenBank/DDBJ databases">
        <title>Draft genome sequence of Streptomyces griseorubiginosus DSM 40469, type strain for the species Streptomyces griseorubiginosus.</title>
        <authorList>
            <person name="Ruckert C."/>
            <person name="Winkler A."/>
            <person name="Kalinowski J."/>
            <person name="Kampfer P."/>
            <person name="Glaeser S."/>
        </authorList>
    </citation>
    <scope>NUCLEOTIDE SEQUENCE [LARGE SCALE GENOMIC DNA]</scope>
    <source>
        <strain evidence="7 8">DSM 40469</strain>
    </source>
</reference>
<dbReference type="InterPro" id="IPR007780">
    <property type="entry name" value="NAD_Glu_DH_bac"/>
</dbReference>
<name>A0A117QXT5_9ACTN</name>
<dbReference type="InterPro" id="IPR049064">
    <property type="entry name" value="NAD_Glu_DH_ACT3"/>
</dbReference>
<dbReference type="PANTHER" id="PTHR43403">
    <property type="entry name" value="NAD-SPECIFIC GLUTAMATE DEHYDROGENASE"/>
    <property type="match status" value="1"/>
</dbReference>
<evidence type="ECO:0000256" key="1">
    <source>
        <dbReference type="SAM" id="MobiDB-lite"/>
    </source>
</evidence>
<keyword evidence="8" id="KW-1185">Reference proteome</keyword>
<dbReference type="Gene3D" id="3.40.50.720">
    <property type="entry name" value="NAD(P)-binding Rossmann-like Domain"/>
    <property type="match status" value="1"/>
</dbReference>
<evidence type="ECO:0000259" key="5">
    <source>
        <dbReference type="Pfam" id="PF21076"/>
    </source>
</evidence>
<dbReference type="Pfam" id="PF21073">
    <property type="entry name" value="GDH_HM1"/>
    <property type="match status" value="1"/>
</dbReference>
<dbReference type="InterPro" id="IPR046346">
    <property type="entry name" value="Aminoacid_DH-like_N_sf"/>
</dbReference>
<organism evidence="7 8">
    <name type="scientific">Streptomyces griseorubiginosus</name>
    <dbReference type="NCBI Taxonomy" id="67304"/>
    <lineage>
        <taxon>Bacteria</taxon>
        <taxon>Bacillati</taxon>
        <taxon>Actinomycetota</taxon>
        <taxon>Actinomycetes</taxon>
        <taxon>Kitasatosporales</taxon>
        <taxon>Streptomycetaceae</taxon>
        <taxon>Streptomyces</taxon>
    </lineage>
</organism>
<dbReference type="EMBL" id="LMWV01000033">
    <property type="protein sequence ID" value="KUN59836.1"/>
    <property type="molecule type" value="Genomic_DNA"/>
</dbReference>
<dbReference type="InterPro" id="IPR049062">
    <property type="entry name" value="NAD_Glu_DH_ACT2"/>
</dbReference>
<dbReference type="InterPro" id="IPR024727">
    <property type="entry name" value="NAD_Glu_DH_N_ACT1"/>
</dbReference>
<dbReference type="Proteomes" id="UP000054375">
    <property type="component" value="Unassembled WGS sequence"/>
</dbReference>
<evidence type="ECO:0000313" key="7">
    <source>
        <dbReference type="EMBL" id="KUN59836.1"/>
    </source>
</evidence>
<dbReference type="PIRSF" id="PIRSF036761">
    <property type="entry name" value="GDH_Mll4104"/>
    <property type="match status" value="1"/>
</dbReference>
<dbReference type="RefSeq" id="WP_062245638.1">
    <property type="nucleotide sequence ID" value="NZ_JBPJFL010000002.1"/>
</dbReference>
<proteinExistence type="predicted"/>
<evidence type="ECO:0000259" key="4">
    <source>
        <dbReference type="Pfam" id="PF21075"/>
    </source>
</evidence>
<evidence type="ECO:0000259" key="6">
    <source>
        <dbReference type="Pfam" id="PF21077"/>
    </source>
</evidence>
<gene>
    <name evidence="7" type="ORF">AQJ54_38225</name>
</gene>
<dbReference type="SUPFAM" id="SSF51735">
    <property type="entry name" value="NAD(P)-binding Rossmann-fold domains"/>
    <property type="match status" value="1"/>
</dbReference>
<feature type="domain" description="NAD-glutamate dehydrogenase ACT3" evidence="6">
    <location>
        <begin position="586"/>
        <end position="657"/>
    </location>
</feature>
<dbReference type="Pfam" id="PF21079">
    <property type="entry name" value="GDH_HM2"/>
    <property type="match status" value="1"/>
</dbReference>
<evidence type="ECO:0000259" key="2">
    <source>
        <dbReference type="Pfam" id="PF05088"/>
    </source>
</evidence>
<feature type="domain" description="NAD-glutamate dehydrogenase N-terminal ACT1" evidence="4">
    <location>
        <begin position="53"/>
        <end position="200"/>
    </location>
</feature>
<dbReference type="InterPro" id="IPR049056">
    <property type="entry name" value="NAD_Glu_DH_HM3"/>
</dbReference>
<accession>A0A117QXT5</accession>
<dbReference type="InterPro" id="IPR028971">
    <property type="entry name" value="NAD-GDH_cat"/>
</dbReference>